<feature type="compositionally biased region" description="Basic and acidic residues" evidence="1">
    <location>
        <begin position="34"/>
        <end position="48"/>
    </location>
</feature>
<feature type="region of interest" description="Disordered" evidence="1">
    <location>
        <begin position="391"/>
        <end position="430"/>
    </location>
</feature>
<keyword evidence="2" id="KW-1133">Transmembrane helix</keyword>
<comment type="caution">
    <text evidence="3">The sequence shown here is derived from an EMBL/GenBank/DDBJ whole genome shotgun (WGS) entry which is preliminary data.</text>
</comment>
<evidence type="ECO:0000256" key="2">
    <source>
        <dbReference type="SAM" id="Phobius"/>
    </source>
</evidence>
<reference evidence="3 4" key="1">
    <citation type="submission" date="2020-10" db="EMBL/GenBank/DDBJ databases">
        <title>Phylogeny of dyella-like bacteria.</title>
        <authorList>
            <person name="Fu J."/>
        </authorList>
    </citation>
    <scope>NUCLEOTIDE SEQUENCE [LARGE SCALE GENOMIC DNA]</scope>
    <source>
        <strain evidence="3 4">DKC-1</strain>
    </source>
</reference>
<dbReference type="SUPFAM" id="SSF48452">
    <property type="entry name" value="TPR-like"/>
    <property type="match status" value="2"/>
</dbReference>
<name>A0ABW8KD09_9GAMM</name>
<dbReference type="SMART" id="SM00028">
    <property type="entry name" value="TPR"/>
    <property type="match status" value="4"/>
</dbReference>
<dbReference type="InterPro" id="IPR011990">
    <property type="entry name" value="TPR-like_helical_dom_sf"/>
</dbReference>
<evidence type="ECO:0000313" key="3">
    <source>
        <dbReference type="EMBL" id="MFK2930007.1"/>
    </source>
</evidence>
<evidence type="ECO:0000313" key="4">
    <source>
        <dbReference type="Proteomes" id="UP001620397"/>
    </source>
</evidence>
<dbReference type="Proteomes" id="UP001620397">
    <property type="component" value="Unassembled WGS sequence"/>
</dbReference>
<gene>
    <name evidence="3" type="ORF">ISP14_04300</name>
</gene>
<feature type="transmembrane region" description="Helical" evidence="2">
    <location>
        <begin position="63"/>
        <end position="81"/>
    </location>
</feature>
<feature type="compositionally biased region" description="Low complexity" evidence="1">
    <location>
        <begin position="391"/>
        <end position="417"/>
    </location>
</feature>
<accession>A0ABW8KD09</accession>
<feature type="region of interest" description="Disordered" evidence="1">
    <location>
        <begin position="1"/>
        <end position="56"/>
    </location>
</feature>
<sequence>MSGRRDQHESETRGRTEPRLGDLDQLDQPPKSASPRDEQPWQDTEPRGWQRASKMPQHRPRRWLVPVLVLALIGVVGAALIEQNRLRNLLPRTELNDVLGRAQQALAAGHLDGDDGTSARELFQAAVALEPDNDAARNGLHQVGMAEISQADAALQAGQFDVAAQKAAVARELLGGGSDLDRLDQQIAAKHSSKVQVSVLVQQAQQAFAANQFSGEHGAGTLYRQVLQADPGNAVARHGLDQVGDALAAQAQKALDANDGASADAVIEQLAALQPNNAALPGLRAARAQAHQQDTAALDTALQQGDEALRAGRIDGPGDDTALAHYKAALALSPDNPQAEAGLGKVAQALTVQADAALDAGDTAQAGTLLDHAEALAPKSADLAAARARLQGMQAHKAAPAPAAPPANDAQQPAAATPAPPALTPQQSAQVSRLLEQAQAATQRGDIMLPPGNSAYDLYRNALAIDGDSAVAQHGLQALPGVVQQLFNRALAAGDLVRAGQMLENLGDLAPGDASQGIMSQRLASAWLDQADRQLAQGDRAGAAQSLQQARKLAPNHPRVLDLSARLQPGS</sequence>
<evidence type="ECO:0000256" key="1">
    <source>
        <dbReference type="SAM" id="MobiDB-lite"/>
    </source>
</evidence>
<dbReference type="EMBL" id="JADIKL010000002">
    <property type="protein sequence ID" value="MFK2930007.1"/>
    <property type="molecule type" value="Genomic_DNA"/>
</dbReference>
<protein>
    <recommendedName>
        <fullName evidence="5">Tetratricopeptide repeat protein</fullName>
    </recommendedName>
</protein>
<feature type="compositionally biased region" description="Basic and acidic residues" evidence="1">
    <location>
        <begin position="1"/>
        <end position="22"/>
    </location>
</feature>
<dbReference type="Gene3D" id="1.25.40.10">
    <property type="entry name" value="Tetratricopeptide repeat domain"/>
    <property type="match status" value="2"/>
</dbReference>
<keyword evidence="2" id="KW-0472">Membrane</keyword>
<keyword evidence="4" id="KW-1185">Reference proteome</keyword>
<proteinExistence type="predicted"/>
<organism evidence="3 4">
    <name type="scientific">Dyella agri</name>
    <dbReference type="NCBI Taxonomy" id="1926869"/>
    <lineage>
        <taxon>Bacteria</taxon>
        <taxon>Pseudomonadati</taxon>
        <taxon>Pseudomonadota</taxon>
        <taxon>Gammaproteobacteria</taxon>
        <taxon>Lysobacterales</taxon>
        <taxon>Rhodanobacteraceae</taxon>
        <taxon>Dyella</taxon>
    </lineage>
</organism>
<evidence type="ECO:0008006" key="5">
    <source>
        <dbReference type="Google" id="ProtNLM"/>
    </source>
</evidence>
<dbReference type="RefSeq" id="WP_404536516.1">
    <property type="nucleotide sequence ID" value="NZ_JADIKL010000002.1"/>
</dbReference>
<dbReference type="InterPro" id="IPR019734">
    <property type="entry name" value="TPR_rpt"/>
</dbReference>
<keyword evidence="2" id="KW-0812">Transmembrane</keyword>